<protein>
    <submittedName>
        <fullName evidence="3">Stage III sporulation protein AH</fullName>
    </submittedName>
</protein>
<dbReference type="Pfam" id="PF12685">
    <property type="entry name" value="SpoIIIAH"/>
    <property type="match status" value="1"/>
</dbReference>
<keyword evidence="4" id="KW-1185">Reference proteome</keyword>
<dbReference type="EMBL" id="BMFK01000001">
    <property type="protein sequence ID" value="GGE53836.1"/>
    <property type="molecule type" value="Genomic_DNA"/>
</dbReference>
<dbReference type="RefSeq" id="WP_188386433.1">
    <property type="nucleotide sequence ID" value="NZ_BMFK01000001.1"/>
</dbReference>
<feature type="region of interest" description="Disordered" evidence="1">
    <location>
        <begin position="31"/>
        <end position="57"/>
    </location>
</feature>
<dbReference type="Gene3D" id="1.10.287.4300">
    <property type="entry name" value="Stage III sporulation protein AH-like"/>
    <property type="match status" value="1"/>
</dbReference>
<evidence type="ECO:0000313" key="3">
    <source>
        <dbReference type="EMBL" id="GGE53836.1"/>
    </source>
</evidence>
<comment type="caution">
    <text evidence="3">The sequence shown here is derived from an EMBL/GenBank/DDBJ whole genome shotgun (WGS) entry which is preliminary data.</text>
</comment>
<evidence type="ECO:0000256" key="2">
    <source>
        <dbReference type="SAM" id="Phobius"/>
    </source>
</evidence>
<reference evidence="3" key="1">
    <citation type="journal article" date="2014" name="Int. J. Syst. Evol. Microbiol.">
        <title>Complete genome sequence of Corynebacterium casei LMG S-19264T (=DSM 44701T), isolated from a smear-ripened cheese.</title>
        <authorList>
            <consortium name="US DOE Joint Genome Institute (JGI-PGF)"/>
            <person name="Walter F."/>
            <person name="Albersmeier A."/>
            <person name="Kalinowski J."/>
            <person name="Ruckert C."/>
        </authorList>
    </citation>
    <scope>NUCLEOTIDE SEQUENCE</scope>
    <source>
        <strain evidence="3">CGMCC 1.12698</strain>
    </source>
</reference>
<dbReference type="InterPro" id="IPR038503">
    <property type="entry name" value="SpoIIIAH_sf"/>
</dbReference>
<keyword evidence="2" id="KW-0472">Membrane</keyword>
<name>A0A917AHT4_9BACI</name>
<organism evidence="3 4">
    <name type="scientific">Priestia taiwanensis</name>
    <dbReference type="NCBI Taxonomy" id="1347902"/>
    <lineage>
        <taxon>Bacteria</taxon>
        <taxon>Bacillati</taxon>
        <taxon>Bacillota</taxon>
        <taxon>Bacilli</taxon>
        <taxon>Bacillales</taxon>
        <taxon>Bacillaceae</taxon>
        <taxon>Priestia</taxon>
    </lineage>
</organism>
<keyword evidence="2" id="KW-0812">Transmembrane</keyword>
<feature type="compositionally biased region" description="Basic and acidic residues" evidence="1">
    <location>
        <begin position="36"/>
        <end position="45"/>
    </location>
</feature>
<reference evidence="3" key="2">
    <citation type="submission" date="2020-09" db="EMBL/GenBank/DDBJ databases">
        <authorList>
            <person name="Sun Q."/>
            <person name="Zhou Y."/>
        </authorList>
    </citation>
    <scope>NUCLEOTIDE SEQUENCE</scope>
    <source>
        <strain evidence="3">CGMCC 1.12698</strain>
    </source>
</reference>
<accession>A0A917AHT4</accession>
<dbReference type="AlphaFoldDB" id="A0A917AHT4"/>
<gene>
    <name evidence="3" type="primary">spoIIIAH</name>
    <name evidence="3" type="ORF">GCM10007140_00180</name>
</gene>
<dbReference type="InterPro" id="IPR024232">
    <property type="entry name" value="SpoIIIAH"/>
</dbReference>
<dbReference type="Proteomes" id="UP000605259">
    <property type="component" value="Unassembled WGS sequence"/>
</dbReference>
<keyword evidence="2" id="KW-1133">Transmembrane helix</keyword>
<feature type="transmembrane region" description="Helical" evidence="2">
    <location>
        <begin position="7"/>
        <end position="25"/>
    </location>
</feature>
<feature type="region of interest" description="Disordered" evidence="1">
    <location>
        <begin position="78"/>
        <end position="97"/>
    </location>
</feature>
<sequence length="175" mass="19336">MLRKQTIWLLTMLSLVIVLSVYYVTQPDVAPTTKQVDNKNGDKATDAGNGDADVETTDNEGFVAKRLELEQDRSRLKENLETAAGDTKVSAEDRSKAKDKIDELDRMGQKEQKLEIDIKAAEGYKDVLVHADGAKVKVTVVAEKLTAEQVNKIMQLTKKELGVSAQHVTVSHVTK</sequence>
<evidence type="ECO:0000313" key="4">
    <source>
        <dbReference type="Proteomes" id="UP000605259"/>
    </source>
</evidence>
<evidence type="ECO:0000256" key="1">
    <source>
        <dbReference type="SAM" id="MobiDB-lite"/>
    </source>
</evidence>
<proteinExistence type="predicted"/>